<dbReference type="SMART" id="SM00515">
    <property type="entry name" value="eIF5C"/>
    <property type="match status" value="1"/>
</dbReference>
<evidence type="ECO:0000313" key="13">
    <source>
        <dbReference type="EMBL" id="RPA83718.1"/>
    </source>
</evidence>
<proteinExistence type="inferred from homology"/>
<organism evidence="13 14">
    <name type="scientific">Ascobolus immersus RN42</name>
    <dbReference type="NCBI Taxonomy" id="1160509"/>
    <lineage>
        <taxon>Eukaryota</taxon>
        <taxon>Fungi</taxon>
        <taxon>Dikarya</taxon>
        <taxon>Ascomycota</taxon>
        <taxon>Pezizomycotina</taxon>
        <taxon>Pezizomycetes</taxon>
        <taxon>Pezizales</taxon>
        <taxon>Ascobolaceae</taxon>
        <taxon>Ascobolus</taxon>
    </lineage>
</organism>
<dbReference type="Proteomes" id="UP000275078">
    <property type="component" value="Unassembled WGS sequence"/>
</dbReference>
<dbReference type="InterPro" id="IPR044123">
    <property type="entry name" value="W2_eIF2B_epsilon"/>
</dbReference>
<dbReference type="InterPro" id="IPR051956">
    <property type="entry name" value="eIF2B_epsilon"/>
</dbReference>
<evidence type="ECO:0000259" key="12">
    <source>
        <dbReference type="PROSITE" id="PS51363"/>
    </source>
</evidence>
<feature type="region of interest" description="Disordered" evidence="11">
    <location>
        <begin position="432"/>
        <end position="474"/>
    </location>
</feature>
<feature type="compositionally biased region" description="Basic residues" evidence="11">
    <location>
        <begin position="515"/>
        <end position="526"/>
    </location>
</feature>
<dbReference type="GO" id="GO:0005851">
    <property type="term" value="C:eukaryotic translation initiation factor 2B complex"/>
    <property type="evidence" value="ECO:0007669"/>
    <property type="project" value="TreeGrafter"/>
</dbReference>
<dbReference type="InterPro" id="IPR056764">
    <property type="entry name" value="LbH_EIF2B3/5"/>
</dbReference>
<dbReference type="Pfam" id="PF02020">
    <property type="entry name" value="W2"/>
    <property type="match status" value="1"/>
</dbReference>
<evidence type="ECO:0000256" key="3">
    <source>
        <dbReference type="ARBA" id="ARBA00018601"/>
    </source>
</evidence>
<dbReference type="Pfam" id="PF25084">
    <property type="entry name" value="LbH_EIF2B"/>
    <property type="match status" value="1"/>
</dbReference>
<keyword evidence="4" id="KW-0963">Cytoplasm</keyword>
<feature type="region of interest" description="Disordered" evidence="11">
    <location>
        <begin position="707"/>
        <end position="732"/>
    </location>
</feature>
<dbReference type="InterPro" id="IPR035543">
    <property type="entry name" value="eIF-2B_epsilon_N"/>
</dbReference>
<dbReference type="CDD" id="cd04197">
    <property type="entry name" value="eIF-2B_epsilon_N"/>
    <property type="match status" value="1"/>
</dbReference>
<dbReference type="InterPro" id="IPR029044">
    <property type="entry name" value="Nucleotide-diphossugar_trans"/>
</dbReference>
<feature type="compositionally biased region" description="Polar residues" evidence="11">
    <location>
        <begin position="530"/>
        <end position="541"/>
    </location>
</feature>
<dbReference type="PANTHER" id="PTHR45887">
    <property type="entry name" value="TRANSLATION INITIATION FACTOR EIF-2B SUBUNIT EPSILON"/>
    <property type="match status" value="1"/>
</dbReference>
<dbReference type="PROSITE" id="PS51363">
    <property type="entry name" value="W2"/>
    <property type="match status" value="1"/>
</dbReference>
<evidence type="ECO:0000256" key="11">
    <source>
        <dbReference type="SAM" id="MobiDB-lite"/>
    </source>
</evidence>
<keyword evidence="5" id="KW-0396">Initiation factor</keyword>
<dbReference type="SUPFAM" id="SSF53448">
    <property type="entry name" value="Nucleotide-diphospho-sugar transferases"/>
    <property type="match status" value="1"/>
</dbReference>
<keyword evidence="5" id="KW-0648">Protein biosynthesis</keyword>
<dbReference type="PANTHER" id="PTHR45887:SF1">
    <property type="entry name" value="TRANSLATION INITIATION FACTOR EIF-2B SUBUNIT EPSILON"/>
    <property type="match status" value="1"/>
</dbReference>
<evidence type="ECO:0000256" key="2">
    <source>
        <dbReference type="ARBA" id="ARBA00007878"/>
    </source>
</evidence>
<gene>
    <name evidence="13" type="ORF">BJ508DRAFT_223831</name>
</gene>
<evidence type="ECO:0000256" key="7">
    <source>
        <dbReference type="ARBA" id="ARBA00031190"/>
    </source>
</evidence>
<dbReference type="GO" id="GO:0005085">
    <property type="term" value="F:guanyl-nucleotide exchange factor activity"/>
    <property type="evidence" value="ECO:0007669"/>
    <property type="project" value="InterPro"/>
</dbReference>
<evidence type="ECO:0000256" key="4">
    <source>
        <dbReference type="ARBA" id="ARBA00022490"/>
    </source>
</evidence>
<dbReference type="FunFam" id="3.90.550.10:FF:000066">
    <property type="entry name" value="Translation initiation factor eIF-2B subunit epsilon"/>
    <property type="match status" value="1"/>
</dbReference>
<feature type="compositionally biased region" description="Acidic residues" evidence="11">
    <location>
        <begin position="710"/>
        <end position="732"/>
    </location>
</feature>
<evidence type="ECO:0000256" key="1">
    <source>
        <dbReference type="ARBA" id="ARBA00004514"/>
    </source>
</evidence>
<keyword evidence="13" id="KW-0808">Transferase</keyword>
<dbReference type="Pfam" id="PF00483">
    <property type="entry name" value="NTP_transferase"/>
    <property type="match status" value="1"/>
</dbReference>
<dbReference type="GO" id="GO:0003743">
    <property type="term" value="F:translation initiation factor activity"/>
    <property type="evidence" value="ECO:0007669"/>
    <property type="project" value="TreeGrafter"/>
</dbReference>
<evidence type="ECO:0000256" key="6">
    <source>
        <dbReference type="ARBA" id="ARBA00030179"/>
    </source>
</evidence>
<evidence type="ECO:0000256" key="9">
    <source>
        <dbReference type="ARBA" id="ARBA00044345"/>
    </source>
</evidence>
<dbReference type="AlphaFoldDB" id="A0A3N4IGA3"/>
<dbReference type="Gene3D" id="3.90.550.10">
    <property type="entry name" value="Spore Coat Polysaccharide Biosynthesis Protein SpsA, Chain A"/>
    <property type="match status" value="1"/>
</dbReference>
<dbReference type="OrthoDB" id="424572at2759"/>
<dbReference type="GO" id="GO:0016740">
    <property type="term" value="F:transferase activity"/>
    <property type="evidence" value="ECO:0007669"/>
    <property type="project" value="UniProtKB-KW"/>
</dbReference>
<evidence type="ECO:0000256" key="10">
    <source>
        <dbReference type="ARBA" id="ARBA00046432"/>
    </source>
</evidence>
<evidence type="ECO:0000313" key="14">
    <source>
        <dbReference type="Proteomes" id="UP000275078"/>
    </source>
</evidence>
<dbReference type="Gene3D" id="1.25.40.180">
    <property type="match status" value="1"/>
</dbReference>
<feature type="domain" description="W2" evidence="12">
    <location>
        <begin position="544"/>
        <end position="717"/>
    </location>
</feature>
<feature type="region of interest" description="Disordered" evidence="11">
    <location>
        <begin position="491"/>
        <end position="546"/>
    </location>
</feature>
<keyword evidence="14" id="KW-1185">Reference proteome</keyword>
<feature type="compositionally biased region" description="Low complexity" evidence="11">
    <location>
        <begin position="494"/>
        <end position="514"/>
    </location>
</feature>
<comment type="subunit">
    <text evidence="10">Component of the translation initiation factor 2B (eIF2B) complex which is a heterodecamer of two sets of five different subunits: alpha, beta, gamma, delta and epsilon. Subunits alpha, beta and delta comprise a regulatory subcomplex and subunits epsilon and gamma comprise a catalytic subcomplex. Within the complex, the hexameric regulatory complex resides at the center, with the two heterodimeric catalytic subcomplexes bound on opposite sides.</text>
</comment>
<dbReference type="EMBL" id="ML119663">
    <property type="protein sequence ID" value="RPA83718.1"/>
    <property type="molecule type" value="Genomic_DNA"/>
</dbReference>
<protein>
    <recommendedName>
        <fullName evidence="3">Mannose-1-phosphate guanyltransferase</fullName>
    </recommendedName>
    <alternativeName>
        <fullName evidence="7">GDP-mannose pyrophosphorylase</fullName>
    </alternativeName>
    <alternativeName>
        <fullName evidence="6">GTP-mannose-1-phosphate guanylyltransferase</fullName>
    </alternativeName>
    <alternativeName>
        <fullName evidence="8">Translation initiation factor eIF2B subunit epsilon</fullName>
    </alternativeName>
    <alternativeName>
        <fullName evidence="9">eIF2B GDP-GTP exchange factor subunit epsilon</fullName>
    </alternativeName>
</protein>
<comment type="similarity">
    <text evidence="2">Belongs to the eIF-2B gamma/epsilon subunits family.</text>
</comment>
<comment type="subcellular location">
    <subcellularLocation>
        <location evidence="1">Cytoplasm</location>
        <location evidence="1">Cytosol</location>
    </subcellularLocation>
</comment>
<dbReference type="STRING" id="1160509.A0A3N4IGA3"/>
<dbReference type="InterPro" id="IPR005835">
    <property type="entry name" value="NTP_transferase_dom"/>
</dbReference>
<dbReference type="InterPro" id="IPR003307">
    <property type="entry name" value="W2_domain"/>
</dbReference>
<dbReference type="CDD" id="cd11558">
    <property type="entry name" value="W2_eIF2B_epsilon"/>
    <property type="match status" value="1"/>
</dbReference>
<reference evidence="13 14" key="1">
    <citation type="journal article" date="2018" name="Nat. Ecol. Evol.">
        <title>Pezizomycetes genomes reveal the molecular basis of ectomycorrhizal truffle lifestyle.</title>
        <authorList>
            <person name="Murat C."/>
            <person name="Payen T."/>
            <person name="Noel B."/>
            <person name="Kuo A."/>
            <person name="Morin E."/>
            <person name="Chen J."/>
            <person name="Kohler A."/>
            <person name="Krizsan K."/>
            <person name="Balestrini R."/>
            <person name="Da Silva C."/>
            <person name="Montanini B."/>
            <person name="Hainaut M."/>
            <person name="Levati E."/>
            <person name="Barry K.W."/>
            <person name="Belfiori B."/>
            <person name="Cichocki N."/>
            <person name="Clum A."/>
            <person name="Dockter R.B."/>
            <person name="Fauchery L."/>
            <person name="Guy J."/>
            <person name="Iotti M."/>
            <person name="Le Tacon F."/>
            <person name="Lindquist E.A."/>
            <person name="Lipzen A."/>
            <person name="Malagnac F."/>
            <person name="Mello A."/>
            <person name="Molinier V."/>
            <person name="Miyauchi S."/>
            <person name="Poulain J."/>
            <person name="Riccioni C."/>
            <person name="Rubini A."/>
            <person name="Sitrit Y."/>
            <person name="Splivallo R."/>
            <person name="Traeger S."/>
            <person name="Wang M."/>
            <person name="Zifcakova L."/>
            <person name="Wipf D."/>
            <person name="Zambonelli A."/>
            <person name="Paolocci F."/>
            <person name="Nowrousian M."/>
            <person name="Ottonello S."/>
            <person name="Baldrian P."/>
            <person name="Spatafora J.W."/>
            <person name="Henrissat B."/>
            <person name="Nagy L.G."/>
            <person name="Aury J.M."/>
            <person name="Wincker P."/>
            <person name="Grigoriev I.V."/>
            <person name="Bonfante P."/>
            <person name="Martin F.M."/>
        </authorList>
    </citation>
    <scope>NUCLEOTIDE SEQUENCE [LARGE SCALE GENOMIC DNA]</scope>
    <source>
        <strain evidence="13 14">RN42</strain>
    </source>
</reference>
<dbReference type="Gene3D" id="2.160.10.10">
    <property type="entry name" value="Hexapeptide repeat proteins"/>
    <property type="match status" value="1"/>
</dbReference>
<dbReference type="SUPFAM" id="SSF48371">
    <property type="entry name" value="ARM repeat"/>
    <property type="match status" value="1"/>
</dbReference>
<name>A0A3N4IGA3_ASCIM</name>
<accession>A0A3N4IGA3</accession>
<evidence type="ECO:0000256" key="8">
    <source>
        <dbReference type="ARBA" id="ARBA00044144"/>
    </source>
</evidence>
<sequence length="732" mass="81641">MPPHDSQKPKGPAGKEEEDDSFILQAVVLTDSFERRFRPITHETPRCLFPVANTPLINYTLNFLADSGVEEVFLFCCSQAEKVEAYLKTTKWMGDGSPFKKFQIIVNQKLTSMGDAMRELDGKSLIKGDFLLITADVVTNMVIGPALQAHRARRAKNKDAIMTMVLRESQSTHRTMDRGDKAIFVLDKANGRCLHYERILPDRQRPFLSLPAEVLQAPTISIRDDLLDCYIDICSQDVPALFTENFDYQHIRGHFLHGILQDYELYGKMIHCYITRKDYIARVRGLQTYDAITKDIVSGWAYPICIDHNLFDDMDYTKTRNHIYRENDVTLTRSTLLKPNTVVGAHTSVGENTVLSGSVVGRQCKIGENVKVDGAYIWDHVEIGNNCEVGKSIIANNVVLGENVRVMPGAVISHGVCIAPGTTVYGDYSITTTNGPDAEEEQETDAGVVGEGGKGFLYEDSESDSDEIERITASRLPRQKRTALLTIMDDSDSDSSYVSSSDESTFSEVSSASASRRRAKKSKQKSRMSINTQRSDYSATSNEDDPDESFFKEAYSSLLTALEANHPVEVAALELNSLRMSSNASFDLVRRAVATAFVAQIGRLTSGVKLADVKDIVLAFASQWHSLAKRTVFSRDDQVELMLELQKASLGLGKDLGTRVFAYTLQGLYNDDVLPEEAVFAWQKHPKGHLNNGQEVRSIADQFANWLAEAESDDSGDEEEEEDDEEEESDEE</sequence>
<evidence type="ECO:0000256" key="5">
    <source>
        <dbReference type="ARBA" id="ARBA00022540"/>
    </source>
</evidence>
<dbReference type="GO" id="GO:0031369">
    <property type="term" value="F:translation initiation factor binding"/>
    <property type="evidence" value="ECO:0007669"/>
    <property type="project" value="InterPro"/>
</dbReference>
<dbReference type="InterPro" id="IPR016024">
    <property type="entry name" value="ARM-type_fold"/>
</dbReference>
<dbReference type="GO" id="GO:0005829">
    <property type="term" value="C:cytosol"/>
    <property type="evidence" value="ECO:0007669"/>
    <property type="project" value="UniProtKB-SubCell"/>
</dbReference>